<proteinExistence type="predicted"/>
<reference evidence="1 2" key="1">
    <citation type="submission" date="2018-11" db="EMBL/GenBank/DDBJ databases">
        <authorList>
            <consortium name="Pathogen Informatics"/>
        </authorList>
    </citation>
    <scope>NUCLEOTIDE SEQUENCE [LARGE SCALE GENOMIC DNA]</scope>
    <source>
        <strain>Denwood</strain>
        <strain evidence="2">Zambia</strain>
    </source>
</reference>
<name>A0A183PIA6_9TREM</name>
<dbReference type="Proteomes" id="UP000269396">
    <property type="component" value="Unassembled WGS sequence"/>
</dbReference>
<protein>
    <submittedName>
        <fullName evidence="1">Uncharacterized protein</fullName>
    </submittedName>
</protein>
<keyword evidence="2" id="KW-1185">Reference proteome</keyword>
<evidence type="ECO:0000313" key="1">
    <source>
        <dbReference type="EMBL" id="VDP64942.1"/>
    </source>
</evidence>
<organism evidence="1 2">
    <name type="scientific">Schistosoma mattheei</name>
    <dbReference type="NCBI Taxonomy" id="31246"/>
    <lineage>
        <taxon>Eukaryota</taxon>
        <taxon>Metazoa</taxon>
        <taxon>Spiralia</taxon>
        <taxon>Lophotrochozoa</taxon>
        <taxon>Platyhelminthes</taxon>
        <taxon>Trematoda</taxon>
        <taxon>Digenea</taxon>
        <taxon>Strigeidida</taxon>
        <taxon>Schistosomatoidea</taxon>
        <taxon>Schistosomatidae</taxon>
        <taxon>Schistosoma</taxon>
    </lineage>
</organism>
<accession>A0A183PIA6</accession>
<dbReference type="AlphaFoldDB" id="A0A183PIA6"/>
<gene>
    <name evidence="1" type="ORF">SMTD_LOCUS14092</name>
</gene>
<evidence type="ECO:0000313" key="2">
    <source>
        <dbReference type="Proteomes" id="UP000269396"/>
    </source>
</evidence>
<sequence length="94" mass="11029">MRLHPCASKRIQMIVPQCPRFFHHQVLPNALNSKAVHCHQGIHSQARRVVLDEKLVSKEIFHDQCILTVVGQWKRNKHKQIDLRVPQQRVGRNN</sequence>
<dbReference type="EMBL" id="UZAL01034253">
    <property type="protein sequence ID" value="VDP64942.1"/>
    <property type="molecule type" value="Genomic_DNA"/>
</dbReference>